<dbReference type="InterPro" id="IPR029154">
    <property type="entry name" value="HIBADH-like_NADP-bd"/>
</dbReference>
<evidence type="ECO:0000256" key="2">
    <source>
        <dbReference type="ARBA" id="ARBA00023027"/>
    </source>
</evidence>
<keyword evidence="2" id="KW-0520">NAD</keyword>
<evidence type="ECO:0000256" key="3">
    <source>
        <dbReference type="PIRSR" id="PIRSR000103-1"/>
    </source>
</evidence>
<dbReference type="InterPro" id="IPR013328">
    <property type="entry name" value="6PGD_dom2"/>
</dbReference>
<dbReference type="Pfam" id="PF03446">
    <property type="entry name" value="NAD_binding_2"/>
    <property type="match status" value="1"/>
</dbReference>
<accession>A0A248VTS6</accession>
<dbReference type="GO" id="GO:0050661">
    <property type="term" value="F:NADP binding"/>
    <property type="evidence" value="ECO:0007669"/>
    <property type="project" value="InterPro"/>
</dbReference>
<organism evidence="6 7">
    <name type="scientific">Paraburkholderia aromaticivorans</name>
    <dbReference type="NCBI Taxonomy" id="2026199"/>
    <lineage>
        <taxon>Bacteria</taxon>
        <taxon>Pseudomonadati</taxon>
        <taxon>Pseudomonadota</taxon>
        <taxon>Betaproteobacteria</taxon>
        <taxon>Burkholderiales</taxon>
        <taxon>Burkholderiaceae</taxon>
        <taxon>Paraburkholderia</taxon>
    </lineage>
</organism>
<dbReference type="InterPro" id="IPR006115">
    <property type="entry name" value="6PGDH_NADP-bd"/>
</dbReference>
<feature type="active site" evidence="3">
    <location>
        <position position="176"/>
    </location>
</feature>
<dbReference type="InterPro" id="IPR008927">
    <property type="entry name" value="6-PGluconate_DH-like_C_sf"/>
</dbReference>
<dbReference type="PANTHER" id="PTHR43060">
    <property type="entry name" value="3-HYDROXYISOBUTYRATE DEHYDROGENASE-LIKE 1, MITOCHONDRIAL-RELATED"/>
    <property type="match status" value="1"/>
</dbReference>
<evidence type="ECO:0000259" key="5">
    <source>
        <dbReference type="Pfam" id="PF14833"/>
    </source>
</evidence>
<proteinExistence type="predicted"/>
<evidence type="ECO:0000313" key="6">
    <source>
        <dbReference type="EMBL" id="ASW02438.1"/>
    </source>
</evidence>
<evidence type="ECO:0000256" key="1">
    <source>
        <dbReference type="ARBA" id="ARBA00023002"/>
    </source>
</evidence>
<feature type="domain" description="6-phosphogluconate dehydrogenase NADP-binding" evidence="4">
    <location>
        <begin position="6"/>
        <end position="167"/>
    </location>
</feature>
<evidence type="ECO:0000313" key="7">
    <source>
        <dbReference type="Proteomes" id="UP000215158"/>
    </source>
</evidence>
<dbReference type="InterPro" id="IPR015815">
    <property type="entry name" value="HIBADH-related"/>
</dbReference>
<dbReference type="PANTHER" id="PTHR43060:SF15">
    <property type="entry name" value="3-HYDROXYISOBUTYRATE DEHYDROGENASE-LIKE 1, MITOCHONDRIAL-RELATED"/>
    <property type="match status" value="1"/>
</dbReference>
<dbReference type="SUPFAM" id="SSF51735">
    <property type="entry name" value="NAD(P)-binding Rossmann-fold domains"/>
    <property type="match status" value="1"/>
</dbReference>
<name>A0A248VTS6_9BURK</name>
<feature type="domain" description="3-hydroxyisobutyrate dehydrogenase-like NAD-binding" evidence="5">
    <location>
        <begin position="170"/>
        <end position="288"/>
    </location>
</feature>
<dbReference type="Gene3D" id="3.40.50.720">
    <property type="entry name" value="NAD(P)-binding Rossmann-like Domain"/>
    <property type="match status" value="1"/>
</dbReference>
<dbReference type="Proteomes" id="UP000215158">
    <property type="component" value="Chromosome 2"/>
</dbReference>
<protein>
    <submittedName>
        <fullName evidence="6">2-hydroxy-3-oxopropionate reductase</fullName>
    </submittedName>
</protein>
<keyword evidence="1" id="KW-0560">Oxidoreductase</keyword>
<dbReference type="Gene3D" id="1.10.1040.10">
    <property type="entry name" value="N-(1-d-carboxylethyl)-l-norvaline Dehydrogenase, domain 2"/>
    <property type="match status" value="1"/>
</dbReference>
<dbReference type="SUPFAM" id="SSF48179">
    <property type="entry name" value="6-phosphogluconate dehydrogenase C-terminal domain-like"/>
    <property type="match status" value="1"/>
</dbReference>
<dbReference type="EMBL" id="CP022990">
    <property type="protein sequence ID" value="ASW02438.1"/>
    <property type="molecule type" value="Genomic_DNA"/>
</dbReference>
<dbReference type="OrthoDB" id="9777604at2"/>
<dbReference type="InterPro" id="IPR036291">
    <property type="entry name" value="NAD(P)-bd_dom_sf"/>
</dbReference>
<dbReference type="RefSeq" id="WP_095422303.1">
    <property type="nucleotide sequence ID" value="NZ_CP022990.1"/>
</dbReference>
<dbReference type="AlphaFoldDB" id="A0A248VTS6"/>
<evidence type="ECO:0000259" key="4">
    <source>
        <dbReference type="Pfam" id="PF03446"/>
    </source>
</evidence>
<dbReference type="KEGG" id="parb:CJU94_30645"/>
<dbReference type="GO" id="GO:0051287">
    <property type="term" value="F:NAD binding"/>
    <property type="evidence" value="ECO:0007669"/>
    <property type="project" value="InterPro"/>
</dbReference>
<keyword evidence="7" id="KW-1185">Reference proteome</keyword>
<dbReference type="Pfam" id="PF14833">
    <property type="entry name" value="NAD_binding_11"/>
    <property type="match status" value="1"/>
</dbReference>
<sequence>MTSARLGFCGLGKMGWPMAQRLADAGHALRVWNRSNEKAAALQASATNCVACESPAQVAAGADIVMLCLADAAAVEAVAFGVDGLASRAHRGATLVDHSTLAPSQTRAFARRWHEQTGGDWIDAPVSGGTSGAAAGTLAIMAGGDAALIETLTPILRGFAARVTRMGGSGAGQATKLANQTIVMTTIAALAEATRLARHAGIDTARIPAALAGGWADSVLLQTLMPRMIAPPAQASGTIRTMLKDLDAVESLARESDTALPVAALVRRWLTQAVEQGLGDADISQIVTVELQTATPE</sequence>
<reference evidence="6 7" key="1">
    <citation type="submission" date="2017-08" db="EMBL/GenBank/DDBJ databases">
        <title>Identification and genetic characteristics of simultaneous BTEX- and naphthalene-degrading Paraburkholderia sp. BN5 isolated from petroleum-contaminated soil.</title>
        <authorList>
            <person name="Lee Y."/>
            <person name="Jeon C.O."/>
        </authorList>
    </citation>
    <scope>NUCLEOTIDE SEQUENCE [LARGE SCALE GENOMIC DNA]</scope>
    <source>
        <strain evidence="6 7">BN5</strain>
    </source>
</reference>
<gene>
    <name evidence="6" type="ORF">CJU94_30645</name>
</gene>
<dbReference type="PIRSF" id="PIRSF000103">
    <property type="entry name" value="HIBADH"/>
    <property type="match status" value="1"/>
</dbReference>
<dbReference type="GO" id="GO:0016491">
    <property type="term" value="F:oxidoreductase activity"/>
    <property type="evidence" value="ECO:0007669"/>
    <property type="project" value="UniProtKB-KW"/>
</dbReference>